<dbReference type="AlphaFoldDB" id="A0A2S4V4V5"/>
<evidence type="ECO:0000313" key="2">
    <source>
        <dbReference type="Proteomes" id="UP000238274"/>
    </source>
</evidence>
<reference evidence="1 2" key="1">
    <citation type="submission" date="2017-12" db="EMBL/GenBank/DDBJ databases">
        <title>Gene loss provides genomic basis for host adaptation in cereal stripe rust fungi.</title>
        <authorList>
            <person name="Xia C."/>
        </authorList>
    </citation>
    <scope>NUCLEOTIDE SEQUENCE [LARGE SCALE GENOMIC DNA]</scope>
    <source>
        <strain evidence="1 2">93TX-2</strain>
    </source>
</reference>
<dbReference type="VEuPathDB" id="FungiDB:PSHT_11187"/>
<reference evidence="2" key="3">
    <citation type="journal article" date="2018" name="Mol. Plant Microbe Interact.">
        <title>Genome sequence resources for the wheat stripe rust pathogen (Puccinia striiformis f. sp. tritici) and the barley stripe rust pathogen (Puccinia striiformis f. sp. hordei).</title>
        <authorList>
            <person name="Xia C."/>
            <person name="Wang M."/>
            <person name="Yin C."/>
            <person name="Cornejo O.E."/>
            <person name="Hulbert S.H."/>
            <person name="Chen X."/>
        </authorList>
    </citation>
    <scope>NUCLEOTIDE SEQUENCE [LARGE SCALE GENOMIC DNA]</scope>
    <source>
        <strain evidence="2">93TX-2</strain>
    </source>
</reference>
<reference evidence="2" key="2">
    <citation type="journal article" date="2018" name="BMC Genomics">
        <title>Genomic insights into host adaptation between the wheat stripe rust pathogen (Puccinia striiformis f. sp. tritici) and the barley stripe rust pathogen (Puccinia striiformis f. sp. hordei).</title>
        <authorList>
            <person name="Xia C."/>
            <person name="Wang M."/>
            <person name="Yin C."/>
            <person name="Cornejo O.E."/>
            <person name="Hulbert S.H."/>
            <person name="Chen X."/>
        </authorList>
    </citation>
    <scope>NUCLEOTIDE SEQUENCE [LARGE SCALE GENOMIC DNA]</scope>
    <source>
        <strain evidence="2">93TX-2</strain>
    </source>
</reference>
<gene>
    <name evidence="1" type="ORF">PSHT_11187</name>
</gene>
<accession>A0A2S4V4V5</accession>
<evidence type="ECO:0000313" key="1">
    <source>
        <dbReference type="EMBL" id="POW04572.1"/>
    </source>
</evidence>
<dbReference type="EMBL" id="PKSM01000182">
    <property type="protein sequence ID" value="POW04572.1"/>
    <property type="molecule type" value="Genomic_DNA"/>
</dbReference>
<organism evidence="1 2">
    <name type="scientific">Puccinia striiformis</name>
    <dbReference type="NCBI Taxonomy" id="27350"/>
    <lineage>
        <taxon>Eukaryota</taxon>
        <taxon>Fungi</taxon>
        <taxon>Dikarya</taxon>
        <taxon>Basidiomycota</taxon>
        <taxon>Pucciniomycotina</taxon>
        <taxon>Pucciniomycetes</taxon>
        <taxon>Pucciniales</taxon>
        <taxon>Pucciniaceae</taxon>
        <taxon>Puccinia</taxon>
    </lineage>
</organism>
<sequence>MFVQTSLLAVYGALLTLVKGTMIPYPRARLARRMTSAEVVGERDFIEVLERFAASHCPDCFRGSEIFTHPDLVHRIAAPGEPGLTLAQFKSNAAREMSIDSKDMSRFVNHFMWPYKEDEYEKEIFTFEELREAELNWLKSQRKSQDYRDRVSRKLYKKLGSESLNDYTQRMMIGKNLNPEEDGMSVHNYNELCLHLRSLVLGRYRDTAKLKMPGLLKDFMAWAKAELRDNTYVVEWHSPNGQESGMIKKLVEGLNRSESEWHWRSLLRTMADRLNLE</sequence>
<keyword evidence="2" id="KW-1185">Reference proteome</keyword>
<dbReference type="VEuPathDB" id="FungiDB:PSTT_09317"/>
<comment type="caution">
    <text evidence="1">The sequence shown here is derived from an EMBL/GenBank/DDBJ whole genome shotgun (WGS) entry which is preliminary data.</text>
</comment>
<protein>
    <submittedName>
        <fullName evidence="1">Uncharacterized protein</fullName>
    </submittedName>
</protein>
<name>A0A2S4V4V5_9BASI</name>
<dbReference type="Proteomes" id="UP000238274">
    <property type="component" value="Unassembled WGS sequence"/>
</dbReference>
<proteinExistence type="predicted"/>